<name>A0A9N9BDA0_9GLOM</name>
<protein>
    <submittedName>
        <fullName evidence="2">10676_t:CDS:1</fullName>
    </submittedName>
</protein>
<feature type="non-terminal residue" evidence="2">
    <location>
        <position position="879"/>
    </location>
</feature>
<dbReference type="OrthoDB" id="2446162at2759"/>
<sequence length="879" mass="100679">MRYICKLTDNNQLLFRKRKSPHQRPSQKTAYPAILNDQGADDQHSSGFVSAKEDDNIHDESHNVQLAEVNNIYRTIPNLYQLVGLCLDESTTGRGDSLVCKAIIHPEELEKVCNILAPGSYRSVSDIQFKQLEDVDIQLVGCYGNCETISKLLLQNNVIDKDSYEKFIKGEQTLATGLYLLIIESDMNLQQSQETAVAVSTKFGLIILWLEKQFYDEKEIPANATNLHRFLTRLTDHQICLMSEGDLRNFSFSVNTSANRIVNIKVETDQKQEKGVSVEKNEIEIKVPDLAICNEDPSSKPFIIESTTLQSLAIMQNINKSTITSETVDRFNSLCEFQKFCKLMLNGNCYGLSVPNLSIYELTLLAKDGLNQLELLEDYENQMKNLEDQTENRLSNYKKKLIEWAFSILQVSYSMFEKESRDTSLNSLKDSKELNTFYTRHKELCNKIESMALAIDNSNWKLLKKKFYYLSGLAGNGFDAFLDVLNTQGNSLPSKRIDDINSLMQKVAECFMDQVDPEEECDQETKNTLEQATKMVEQISDSEFIKCLCNLQNLTTPKTVMKGIIAMFSQEKKEHICEEQSKILKAKLESLYSTTTGSQIIITELQKITTMQQLYHNQSQPTHNTFDCYELHYVTEINKSYLYELKIWEFELNKYDKLEDGITYKQQKVLYINKEKFEIRQIHDCKQMCEKPGICNVDSAKLAIADWIQNVKNKLKVLPSVIACGHEPIDVPPLMDHDAGSFIDNKEIPILGGFRKNELLDSGLVLSGEGSVDSTTSLQDFFEKCHGQRSLAPNDANWVEQYNKFVNVTVNCRERVEALANIRQQKTDESMWALRENVIIFLSDGDAATPDNELEEICEFNRDNDHPVYLYTIQFSERE</sequence>
<accession>A0A9N9BDA0</accession>
<gene>
    <name evidence="2" type="ORF">PBRASI_LOCUS5584</name>
</gene>
<reference evidence="2" key="1">
    <citation type="submission" date="2021-06" db="EMBL/GenBank/DDBJ databases">
        <authorList>
            <person name="Kallberg Y."/>
            <person name="Tangrot J."/>
            <person name="Rosling A."/>
        </authorList>
    </citation>
    <scope>NUCLEOTIDE SEQUENCE</scope>
    <source>
        <strain evidence="2">BR232B</strain>
    </source>
</reference>
<dbReference type="EMBL" id="CAJVPI010000665">
    <property type="protein sequence ID" value="CAG8560834.1"/>
    <property type="molecule type" value="Genomic_DNA"/>
</dbReference>
<evidence type="ECO:0000313" key="2">
    <source>
        <dbReference type="EMBL" id="CAG8560834.1"/>
    </source>
</evidence>
<evidence type="ECO:0000313" key="3">
    <source>
        <dbReference type="Proteomes" id="UP000789739"/>
    </source>
</evidence>
<keyword evidence="3" id="KW-1185">Reference proteome</keyword>
<keyword evidence="1" id="KW-0175">Coiled coil</keyword>
<dbReference type="AlphaFoldDB" id="A0A9N9BDA0"/>
<feature type="coiled-coil region" evidence="1">
    <location>
        <begin position="369"/>
        <end position="400"/>
    </location>
</feature>
<organism evidence="2 3">
    <name type="scientific">Paraglomus brasilianum</name>
    <dbReference type="NCBI Taxonomy" id="144538"/>
    <lineage>
        <taxon>Eukaryota</taxon>
        <taxon>Fungi</taxon>
        <taxon>Fungi incertae sedis</taxon>
        <taxon>Mucoromycota</taxon>
        <taxon>Glomeromycotina</taxon>
        <taxon>Glomeromycetes</taxon>
        <taxon>Paraglomerales</taxon>
        <taxon>Paraglomeraceae</taxon>
        <taxon>Paraglomus</taxon>
    </lineage>
</organism>
<proteinExistence type="predicted"/>
<evidence type="ECO:0000256" key="1">
    <source>
        <dbReference type="SAM" id="Coils"/>
    </source>
</evidence>
<comment type="caution">
    <text evidence="2">The sequence shown here is derived from an EMBL/GenBank/DDBJ whole genome shotgun (WGS) entry which is preliminary data.</text>
</comment>
<dbReference type="Proteomes" id="UP000789739">
    <property type="component" value="Unassembled WGS sequence"/>
</dbReference>